<organism evidence="2 3">
    <name type="scientific">Maritimibacter dapengensis</name>
    <dbReference type="NCBI Taxonomy" id="2836868"/>
    <lineage>
        <taxon>Bacteria</taxon>
        <taxon>Pseudomonadati</taxon>
        <taxon>Pseudomonadota</taxon>
        <taxon>Alphaproteobacteria</taxon>
        <taxon>Rhodobacterales</taxon>
        <taxon>Roseobacteraceae</taxon>
        <taxon>Maritimibacter</taxon>
    </lineage>
</organism>
<dbReference type="PANTHER" id="PTHR39336:SF1">
    <property type="entry name" value="PYRIDOXAMINE PHOSPHATE OXIDASE FAMILY PROTEIN (AFU_ORTHOLOGUE AFUA_6G11440)"/>
    <property type="match status" value="1"/>
</dbReference>
<feature type="domain" description="Pyridoxamine 5'-phosphate oxidase N-terminal" evidence="1">
    <location>
        <begin position="8"/>
        <end position="129"/>
    </location>
</feature>
<evidence type="ECO:0000313" key="3">
    <source>
        <dbReference type="Proteomes" id="UP000756530"/>
    </source>
</evidence>
<accession>A0ABS6T1F9</accession>
<evidence type="ECO:0000259" key="1">
    <source>
        <dbReference type="Pfam" id="PF01243"/>
    </source>
</evidence>
<keyword evidence="3" id="KW-1185">Reference proteome</keyword>
<protein>
    <submittedName>
        <fullName evidence="2">Pyridoxamine 5'-phosphate oxidase family protein</fullName>
    </submittedName>
</protein>
<sequence>MAKQFPALDDRLTAFIEEQHMFFVGSAAATGRVNISPKGMDSLRVVGPNRILWLNLTGSGNETAAHLADTNRMTLMWCSYTTRPLILRCYGTARAVHPRDADWDDLVAHWGDPLGARQVYDMQIDLVQTSCGYAVPFMDFSRDRDTLAKWADDKGPEGIHAYWDEKNTTSIDGLPTGIFDE</sequence>
<dbReference type="EMBL" id="JAHUZE010000002">
    <property type="protein sequence ID" value="MBV7379086.1"/>
    <property type="molecule type" value="Genomic_DNA"/>
</dbReference>
<evidence type="ECO:0000313" key="2">
    <source>
        <dbReference type="EMBL" id="MBV7379086.1"/>
    </source>
</evidence>
<reference evidence="2 3" key="1">
    <citation type="submission" date="2021-05" db="EMBL/GenBank/DDBJ databases">
        <title>Culturable bacteria isolated from Daya Bay.</title>
        <authorList>
            <person name="Zheng W."/>
            <person name="Yu S."/>
            <person name="Huang Y."/>
        </authorList>
    </citation>
    <scope>NUCLEOTIDE SEQUENCE [LARGE SCALE GENOMIC DNA]</scope>
    <source>
        <strain evidence="2 3">DP4N28-5</strain>
    </source>
</reference>
<dbReference type="Proteomes" id="UP000756530">
    <property type="component" value="Unassembled WGS sequence"/>
</dbReference>
<name>A0ABS6T1F9_9RHOB</name>
<proteinExistence type="predicted"/>
<comment type="caution">
    <text evidence="2">The sequence shown here is derived from an EMBL/GenBank/DDBJ whole genome shotgun (WGS) entry which is preliminary data.</text>
</comment>
<gene>
    <name evidence="2" type="ORF">KJP28_09105</name>
</gene>
<dbReference type="PANTHER" id="PTHR39336">
    <property type="entry name" value="PYRIDOXAMINE PHOSPHATE OXIDASE FAMILY PROTEIN (AFU_ORTHOLOGUE AFUA_6G11440)"/>
    <property type="match status" value="1"/>
</dbReference>
<dbReference type="RefSeq" id="WP_218392238.1">
    <property type="nucleotide sequence ID" value="NZ_JAHUZE010000002.1"/>
</dbReference>
<dbReference type="InterPro" id="IPR011576">
    <property type="entry name" value="Pyridox_Oxase_N"/>
</dbReference>
<dbReference type="Pfam" id="PF01243">
    <property type="entry name" value="PNPOx_N"/>
    <property type="match status" value="1"/>
</dbReference>